<dbReference type="RefSeq" id="XP_045289942.1">
    <property type="nucleotide sequence ID" value="XM_045430047.1"/>
</dbReference>
<dbReference type="GeneID" id="69036014"/>
<dbReference type="Proteomes" id="UP000001631">
    <property type="component" value="Unassembled WGS sequence"/>
</dbReference>
<accession>C0NI26</accession>
<sequence length="105" mass="11614">MILGGLVPPNGHLLRRPIIELLDDIRTDDAYNTSPFVIPKQMISQPSTLDDSSEKSRRLSDICHSAIALVICMTSPLMVGEVELDGRAHHRRVVCHRNAQDSGNT</sequence>
<dbReference type="AlphaFoldDB" id="C0NI26"/>
<dbReference type="HOGENOM" id="CLU_2235800_0_0_1"/>
<keyword evidence="2" id="KW-1185">Reference proteome</keyword>
<evidence type="ECO:0000313" key="2">
    <source>
        <dbReference type="Proteomes" id="UP000001631"/>
    </source>
</evidence>
<gene>
    <name evidence="1" type="ORF">HCBG_02998</name>
</gene>
<organism evidence="1 2">
    <name type="scientific">Ajellomyces capsulatus (strain G186AR / H82 / ATCC MYA-2454 / RMSCC 2432)</name>
    <name type="common">Darling's disease fungus</name>
    <name type="synonym">Histoplasma capsulatum</name>
    <dbReference type="NCBI Taxonomy" id="447093"/>
    <lineage>
        <taxon>Eukaryota</taxon>
        <taxon>Fungi</taxon>
        <taxon>Dikarya</taxon>
        <taxon>Ascomycota</taxon>
        <taxon>Pezizomycotina</taxon>
        <taxon>Eurotiomycetes</taxon>
        <taxon>Eurotiomycetidae</taxon>
        <taxon>Onygenales</taxon>
        <taxon>Ajellomycetaceae</taxon>
        <taxon>Histoplasma</taxon>
    </lineage>
</organism>
<dbReference type="EMBL" id="GG663365">
    <property type="protein sequence ID" value="EEH09461.1"/>
    <property type="molecule type" value="Genomic_DNA"/>
</dbReference>
<proteinExistence type="predicted"/>
<reference evidence="1" key="1">
    <citation type="submission" date="2009-02" db="EMBL/GenBank/DDBJ databases">
        <title>The Genome Sequence of Ajellomyces capsulatus strain G186AR.</title>
        <authorList>
            <consortium name="The Broad Institute Genome Sequencing Platform"/>
            <person name="Champion M."/>
            <person name="Cuomo C."/>
            <person name="Ma L.-J."/>
            <person name="Henn M.R."/>
            <person name="Sil A."/>
            <person name="Goldman B."/>
            <person name="Young S.K."/>
            <person name="Kodira C.D."/>
            <person name="Zeng Q."/>
            <person name="Koehrsen M."/>
            <person name="Alvarado L."/>
            <person name="Berlin A."/>
            <person name="Borenstein D."/>
            <person name="Chen Z."/>
            <person name="Engels R."/>
            <person name="Freedman E."/>
            <person name="Gellesch M."/>
            <person name="Goldberg J."/>
            <person name="Griggs A."/>
            <person name="Gujja S."/>
            <person name="Heiman D."/>
            <person name="Hepburn T."/>
            <person name="Howarth C."/>
            <person name="Jen D."/>
            <person name="Larson L."/>
            <person name="Lewis B."/>
            <person name="Mehta T."/>
            <person name="Park D."/>
            <person name="Pearson M."/>
            <person name="Roberts A."/>
            <person name="Saif S."/>
            <person name="Shea T."/>
            <person name="Shenoy N."/>
            <person name="Sisk P."/>
            <person name="Stolte C."/>
            <person name="Sykes S."/>
            <person name="Walk T."/>
            <person name="White J."/>
            <person name="Yandava C."/>
            <person name="Klein B."/>
            <person name="McEwen J.G."/>
            <person name="Puccia R."/>
            <person name="Goldman G.H."/>
            <person name="Felipe M.S."/>
            <person name="Nino-Vega G."/>
            <person name="San-Blas G."/>
            <person name="Taylor J."/>
            <person name="Mendoza L."/>
            <person name="Galagan J."/>
            <person name="Nusbaum C."/>
            <person name="Birren B."/>
        </authorList>
    </citation>
    <scope>NUCLEOTIDE SEQUENCE</scope>
    <source>
        <strain evidence="1">G186AR</strain>
    </source>
</reference>
<protein>
    <submittedName>
        <fullName evidence="1">Uncharacterized protein</fullName>
    </submittedName>
</protein>
<name>C0NI26_AJECG</name>
<dbReference type="InParanoid" id="C0NI26"/>
<evidence type="ECO:0000313" key="1">
    <source>
        <dbReference type="EMBL" id="EEH09461.1"/>
    </source>
</evidence>